<gene>
    <name evidence="4" type="ORF">PUP29_03295</name>
</gene>
<dbReference type="InterPro" id="IPR002645">
    <property type="entry name" value="STAS_dom"/>
</dbReference>
<dbReference type="InterPro" id="IPR036513">
    <property type="entry name" value="STAS_dom_sf"/>
</dbReference>
<dbReference type="RefSeq" id="WP_353423845.1">
    <property type="nucleotide sequence ID" value="NZ_CP117826.1"/>
</dbReference>
<evidence type="ECO:0000313" key="4">
    <source>
        <dbReference type="EMBL" id="XCC62958.1"/>
    </source>
</evidence>
<dbReference type="PANTHER" id="PTHR33495">
    <property type="entry name" value="ANTI-SIGMA FACTOR ANTAGONIST TM_1081-RELATED-RELATED"/>
    <property type="match status" value="1"/>
</dbReference>
<name>A0AAU8A9S5_9FIRM</name>
<dbReference type="CDD" id="cd07043">
    <property type="entry name" value="STAS_anti-anti-sigma_factors"/>
    <property type="match status" value="1"/>
</dbReference>
<dbReference type="SUPFAM" id="SSF52091">
    <property type="entry name" value="SpoIIaa-like"/>
    <property type="match status" value="1"/>
</dbReference>
<dbReference type="GO" id="GO:0043856">
    <property type="term" value="F:anti-sigma factor antagonist activity"/>
    <property type="evidence" value="ECO:0007669"/>
    <property type="project" value="InterPro"/>
</dbReference>
<dbReference type="PROSITE" id="PS50801">
    <property type="entry name" value="STAS"/>
    <property type="match status" value="1"/>
</dbReference>
<sequence length="105" mass="11940">MDIRVNFDEQANKIIVDLDGDLDLNSVGDFKRRMDEEIDAHKTDIMVNCEALRYIDSTGLGILVSILKKVRECGGTMEIKQLKPYLFKIFDVTGLTNVFKIEVAE</sequence>
<proteinExistence type="inferred from homology"/>
<dbReference type="Gene3D" id="3.30.750.24">
    <property type="entry name" value="STAS domain"/>
    <property type="match status" value="1"/>
</dbReference>
<dbReference type="AlphaFoldDB" id="A0AAU8A9S5"/>
<dbReference type="EMBL" id="CP117826">
    <property type="protein sequence ID" value="XCC62958.1"/>
    <property type="molecule type" value="Genomic_DNA"/>
</dbReference>
<comment type="similarity">
    <text evidence="1 2">Belongs to the anti-sigma-factor antagonist family.</text>
</comment>
<dbReference type="Pfam" id="PF01740">
    <property type="entry name" value="STAS"/>
    <property type="match status" value="1"/>
</dbReference>
<protein>
    <recommendedName>
        <fullName evidence="2">Anti-sigma factor antagonist</fullName>
    </recommendedName>
</protein>
<reference evidence="4" key="1">
    <citation type="submission" date="2023-02" db="EMBL/GenBank/DDBJ databases">
        <title>Gut commensal Christensenella minuta modulates host metabolism via a new class of secondary bile acids.</title>
        <authorList>
            <person name="Liu C."/>
        </authorList>
    </citation>
    <scope>NUCLEOTIDE SEQUENCE</scope>
    <source>
        <strain evidence="4">CA70</strain>
    </source>
</reference>
<evidence type="ECO:0000256" key="2">
    <source>
        <dbReference type="RuleBase" id="RU003749"/>
    </source>
</evidence>
<evidence type="ECO:0000259" key="3">
    <source>
        <dbReference type="PROSITE" id="PS50801"/>
    </source>
</evidence>
<dbReference type="InterPro" id="IPR003658">
    <property type="entry name" value="Anti-sigma_ant"/>
</dbReference>
<evidence type="ECO:0000256" key="1">
    <source>
        <dbReference type="ARBA" id="ARBA00009013"/>
    </source>
</evidence>
<dbReference type="NCBIfam" id="TIGR00377">
    <property type="entry name" value="ant_ant_sig"/>
    <property type="match status" value="1"/>
</dbReference>
<dbReference type="PANTHER" id="PTHR33495:SF2">
    <property type="entry name" value="ANTI-SIGMA FACTOR ANTAGONIST TM_1081-RELATED"/>
    <property type="match status" value="1"/>
</dbReference>
<feature type="domain" description="STAS" evidence="3">
    <location>
        <begin position="3"/>
        <end position="105"/>
    </location>
</feature>
<organism evidence="4">
    <name type="scientific">Christensenella massiliensis</name>
    <dbReference type="NCBI Taxonomy" id="1805714"/>
    <lineage>
        <taxon>Bacteria</taxon>
        <taxon>Bacillati</taxon>
        <taxon>Bacillota</taxon>
        <taxon>Clostridia</taxon>
        <taxon>Christensenellales</taxon>
        <taxon>Christensenellaceae</taxon>
        <taxon>Christensenella</taxon>
    </lineage>
</organism>
<accession>A0AAU8A9S5</accession>